<sequence length="51" mass="5607">MTTGSEEPRLVEFTDDALSTGQAALVTFLSEKGIRGREALSRSPLRLRDEV</sequence>
<dbReference type="STRING" id="504797.SAMN05421678_10229"/>
<reference evidence="1 4" key="2">
    <citation type="submission" date="2020-07" db="EMBL/GenBank/DDBJ databases">
        <title>Sequencing the genomes of 1000 actinobacteria strains.</title>
        <authorList>
            <person name="Klenk H.-P."/>
        </authorList>
    </citation>
    <scope>NUCLEOTIDE SEQUENCE [LARGE SCALE GENOMIC DNA]</scope>
    <source>
        <strain evidence="1 4">DSM 45117</strain>
    </source>
</reference>
<dbReference type="RefSeq" id="WP_175542330.1">
    <property type="nucleotide sequence ID" value="NZ_FOOI01000002.1"/>
</dbReference>
<evidence type="ECO:0000313" key="1">
    <source>
        <dbReference type="EMBL" id="NYH85000.1"/>
    </source>
</evidence>
<reference evidence="2 3" key="1">
    <citation type="submission" date="2016-10" db="EMBL/GenBank/DDBJ databases">
        <authorList>
            <person name="de Groot N.N."/>
        </authorList>
    </citation>
    <scope>NUCLEOTIDE SEQUENCE [LARGE SCALE GENOMIC DNA]</scope>
    <source>
        <strain evidence="2 3">CPCC 202808</strain>
    </source>
</reference>
<proteinExistence type="predicted"/>
<dbReference type="EMBL" id="FOOI01000002">
    <property type="protein sequence ID" value="SFF75994.1"/>
    <property type="molecule type" value="Genomic_DNA"/>
</dbReference>
<keyword evidence="4" id="KW-1185">Reference proteome</keyword>
<organism evidence="2 3">
    <name type="scientific">Actinopolymorpha cephalotaxi</name>
    <dbReference type="NCBI Taxonomy" id="504797"/>
    <lineage>
        <taxon>Bacteria</taxon>
        <taxon>Bacillati</taxon>
        <taxon>Actinomycetota</taxon>
        <taxon>Actinomycetes</taxon>
        <taxon>Propionibacteriales</taxon>
        <taxon>Actinopolymorphaceae</taxon>
        <taxon>Actinopolymorpha</taxon>
    </lineage>
</organism>
<gene>
    <name evidence="1" type="ORF">FHR37_003851</name>
    <name evidence="2" type="ORF">SAMN05421678_10229</name>
</gene>
<dbReference type="EMBL" id="JACBZA010000001">
    <property type="protein sequence ID" value="NYH85000.1"/>
    <property type="molecule type" value="Genomic_DNA"/>
</dbReference>
<evidence type="ECO:0000313" key="2">
    <source>
        <dbReference type="EMBL" id="SFF75994.1"/>
    </source>
</evidence>
<name>A0A1I2L9L2_9ACTN</name>
<protein>
    <submittedName>
        <fullName evidence="2">Uncharacterized protein</fullName>
    </submittedName>
</protein>
<dbReference type="AlphaFoldDB" id="A0A1I2L9L2"/>
<dbReference type="Proteomes" id="UP000533017">
    <property type="component" value="Unassembled WGS sequence"/>
</dbReference>
<evidence type="ECO:0000313" key="3">
    <source>
        <dbReference type="Proteomes" id="UP000199052"/>
    </source>
</evidence>
<dbReference type="Proteomes" id="UP000199052">
    <property type="component" value="Unassembled WGS sequence"/>
</dbReference>
<accession>A0A1I2L9L2</accession>
<evidence type="ECO:0000313" key="4">
    <source>
        <dbReference type="Proteomes" id="UP000533017"/>
    </source>
</evidence>